<dbReference type="Pfam" id="PF07729">
    <property type="entry name" value="FCD"/>
    <property type="match status" value="1"/>
</dbReference>
<evidence type="ECO:0000256" key="1">
    <source>
        <dbReference type="ARBA" id="ARBA00023015"/>
    </source>
</evidence>
<evidence type="ECO:0000256" key="3">
    <source>
        <dbReference type="ARBA" id="ARBA00023163"/>
    </source>
</evidence>
<evidence type="ECO:0000313" key="5">
    <source>
        <dbReference type="EMBL" id="WAJ24250.1"/>
    </source>
</evidence>
<dbReference type="EMBL" id="CP113524">
    <property type="protein sequence ID" value="WAJ24250.1"/>
    <property type="molecule type" value="Genomic_DNA"/>
</dbReference>
<evidence type="ECO:0000259" key="4">
    <source>
        <dbReference type="PROSITE" id="PS50949"/>
    </source>
</evidence>
<proteinExistence type="predicted"/>
<dbReference type="InterPro" id="IPR036388">
    <property type="entry name" value="WH-like_DNA-bd_sf"/>
</dbReference>
<dbReference type="SUPFAM" id="SSF46785">
    <property type="entry name" value="Winged helix' DNA-binding domain"/>
    <property type="match status" value="1"/>
</dbReference>
<dbReference type="SMART" id="SM00345">
    <property type="entry name" value="HTH_GNTR"/>
    <property type="match status" value="1"/>
</dbReference>
<dbReference type="Pfam" id="PF00392">
    <property type="entry name" value="GntR"/>
    <property type="match status" value="1"/>
</dbReference>
<dbReference type="SUPFAM" id="SSF48008">
    <property type="entry name" value="GntR ligand-binding domain-like"/>
    <property type="match status" value="1"/>
</dbReference>
<keyword evidence="2" id="KW-0238">DNA-binding</keyword>
<feature type="domain" description="HTH gntR-type" evidence="4">
    <location>
        <begin position="16"/>
        <end position="83"/>
    </location>
</feature>
<dbReference type="InterPro" id="IPR011711">
    <property type="entry name" value="GntR_C"/>
</dbReference>
<name>A0ABY7AD39_9FIRM</name>
<dbReference type="InterPro" id="IPR000524">
    <property type="entry name" value="Tscrpt_reg_HTH_GntR"/>
</dbReference>
<dbReference type="InterPro" id="IPR036390">
    <property type="entry name" value="WH_DNA-bd_sf"/>
</dbReference>
<dbReference type="RefSeq" id="WP_268115419.1">
    <property type="nucleotide sequence ID" value="NZ_CP113524.1"/>
</dbReference>
<protein>
    <submittedName>
        <fullName evidence="5">GntR family transcriptional regulator</fullName>
    </submittedName>
</protein>
<evidence type="ECO:0000256" key="2">
    <source>
        <dbReference type="ARBA" id="ARBA00023125"/>
    </source>
</evidence>
<dbReference type="Gene3D" id="1.10.10.10">
    <property type="entry name" value="Winged helix-like DNA-binding domain superfamily/Winged helix DNA-binding domain"/>
    <property type="match status" value="1"/>
</dbReference>
<keyword evidence="3" id="KW-0804">Transcription</keyword>
<evidence type="ECO:0000313" key="6">
    <source>
        <dbReference type="Proteomes" id="UP001163115"/>
    </source>
</evidence>
<accession>A0ABY7AD39</accession>
<keyword evidence="1" id="KW-0805">Transcription regulation</keyword>
<dbReference type="Gene3D" id="1.20.120.530">
    <property type="entry name" value="GntR ligand-binding domain-like"/>
    <property type="match status" value="1"/>
</dbReference>
<dbReference type="Proteomes" id="UP001163115">
    <property type="component" value="Chromosome"/>
</dbReference>
<dbReference type="InterPro" id="IPR008920">
    <property type="entry name" value="TF_FadR/GntR_C"/>
</dbReference>
<organism evidence="5 6">
    <name type="scientific">Lacrimispora xylanolytica</name>
    <dbReference type="NCBI Taxonomy" id="29375"/>
    <lineage>
        <taxon>Bacteria</taxon>
        <taxon>Bacillati</taxon>
        <taxon>Bacillota</taxon>
        <taxon>Clostridia</taxon>
        <taxon>Lachnospirales</taxon>
        <taxon>Lachnospiraceae</taxon>
        <taxon>Lacrimispora</taxon>
    </lineage>
</organism>
<sequence>MPLLPLQKISPRKGSEDARQYAYRVLRYFILNLHLPPGRKMNEIEFADALGISRTPVHDTLYKLSRKSLVDIIPQKGAFVSKIDTRRLEQTLWIHNQLGTAMIKNIFIRNVKGSQFDVLYLVLKEMEDHLSQGDLSQSARLIMDYYKLLYELGGKMDYIWESVQIAGMDLQRFLYLSAKDITATKEFLSDLTDLSDAMAGRDTDRACSIYHHHLSKIFLLLPAMMEENPHYFTDQRSKDSDELSDSTP</sequence>
<reference evidence="5" key="1">
    <citation type="submission" date="2022-11" db="EMBL/GenBank/DDBJ databases">
        <title>Lacrimispora xylanolytica sy1, complete genome.</title>
        <authorList>
            <person name="Choi S."/>
        </authorList>
    </citation>
    <scope>NUCLEOTIDE SEQUENCE</scope>
    <source>
        <strain evidence="5">Sy1</strain>
    </source>
</reference>
<dbReference type="PROSITE" id="PS50949">
    <property type="entry name" value="HTH_GNTR"/>
    <property type="match status" value="1"/>
</dbReference>
<gene>
    <name evidence="5" type="ORF">OW255_01640</name>
</gene>
<dbReference type="PANTHER" id="PTHR43537:SF5">
    <property type="entry name" value="UXU OPERON TRANSCRIPTIONAL REGULATOR"/>
    <property type="match status" value="1"/>
</dbReference>
<dbReference type="PANTHER" id="PTHR43537">
    <property type="entry name" value="TRANSCRIPTIONAL REGULATOR, GNTR FAMILY"/>
    <property type="match status" value="1"/>
</dbReference>
<keyword evidence="6" id="KW-1185">Reference proteome</keyword>